<evidence type="ECO:0000256" key="2">
    <source>
        <dbReference type="ARBA" id="ARBA00022737"/>
    </source>
</evidence>
<feature type="region of interest" description="Disordered" evidence="6">
    <location>
        <begin position="1"/>
        <end position="25"/>
    </location>
</feature>
<dbReference type="PROSITE" id="PS50157">
    <property type="entry name" value="ZINC_FINGER_C2H2_2"/>
    <property type="match status" value="10"/>
</dbReference>
<dbReference type="FunFam" id="3.30.160.60:FF:000065">
    <property type="entry name" value="B-cell CLL/lymphoma 6, member B"/>
    <property type="match status" value="2"/>
</dbReference>
<dbReference type="SUPFAM" id="SSF57667">
    <property type="entry name" value="beta-beta-alpha zinc fingers"/>
    <property type="match status" value="6"/>
</dbReference>
<protein>
    <submittedName>
        <fullName evidence="8">Zinc finger protein 708</fullName>
    </submittedName>
</protein>
<dbReference type="GO" id="GO:0005634">
    <property type="term" value="C:nucleus"/>
    <property type="evidence" value="ECO:0007669"/>
    <property type="project" value="UniProtKB-SubCell"/>
</dbReference>
<comment type="caution">
    <text evidence="8">The sequence shown here is derived from an EMBL/GenBank/DDBJ whole genome shotgun (WGS) entry which is preliminary data.</text>
</comment>
<keyword evidence="3 5" id="KW-0863">Zinc-finger</keyword>
<feature type="domain" description="C2H2-type" evidence="7">
    <location>
        <begin position="357"/>
        <end position="384"/>
    </location>
</feature>
<evidence type="ECO:0000313" key="8">
    <source>
        <dbReference type="EMBL" id="KAG0717043.1"/>
    </source>
</evidence>
<keyword evidence="4" id="KW-0862">Zinc</keyword>
<dbReference type="FunFam" id="3.30.160.60:FF:000100">
    <property type="entry name" value="Zinc finger 45-like"/>
    <property type="match status" value="1"/>
</dbReference>
<gene>
    <name evidence="8" type="primary">ZNF708_1</name>
    <name evidence="8" type="ORF">GWK47_055232</name>
</gene>
<sequence>MHSKESAEVHLANGADVSGSQQPRGGQVVQMRLESLHVACTQPTAHIETKPCYHTLDPSRHCTVCDSGEWRGLCGSCVQLPRRRKPHSPLCVAVRAHTIQGGRQHTNCVRVEQPQAVAPEATHPYEAVCVAAVCLSLWKAARHGAMGRFECKDCGKQFTFQGNLHRHAKTHTLGPQTCNKCGKSFSQKRLLTQHLSRTSCRLVCVSEIAGMLRPHKCVECGRNFSKPESLAAHTATHKTGASASTCDVCGKHFPTWQELKHHHVIHTGAKDFMCVQCGRAYTQKGSLNKHISSSHGGIKTEEDGEDVVLPAHITDGRRRYRAHGGDRKHKCEECGCGFTSLDVLRKHYAIHFTQKPFKCEECGKSYTRKDVLASHMLQHSKTREFTCGHCGKQFWHKGLLRQHVVTHLPPQFKCEDCGKEFTFKINLKNHQRGHSGVKEFDCGECGKAFVLKNYLVKHIRKVHNREQVV</sequence>
<dbReference type="SMART" id="SM00355">
    <property type="entry name" value="ZnF_C2H2"/>
    <property type="match status" value="10"/>
</dbReference>
<evidence type="ECO:0000256" key="5">
    <source>
        <dbReference type="PROSITE-ProRule" id="PRU00042"/>
    </source>
</evidence>
<dbReference type="FunFam" id="3.30.160.60:FF:000340">
    <property type="entry name" value="zinc finger protein 473 isoform X1"/>
    <property type="match status" value="1"/>
</dbReference>
<name>A0A8J4XZE0_CHIOP</name>
<dbReference type="GO" id="GO:0008270">
    <property type="term" value="F:zinc ion binding"/>
    <property type="evidence" value="ECO:0007669"/>
    <property type="project" value="UniProtKB-KW"/>
</dbReference>
<evidence type="ECO:0000256" key="3">
    <source>
        <dbReference type="ARBA" id="ARBA00022771"/>
    </source>
</evidence>
<evidence type="ECO:0000313" key="9">
    <source>
        <dbReference type="Proteomes" id="UP000770661"/>
    </source>
</evidence>
<keyword evidence="2" id="KW-0677">Repeat</keyword>
<dbReference type="PROSITE" id="PS00028">
    <property type="entry name" value="ZINC_FINGER_C2H2_1"/>
    <property type="match status" value="8"/>
</dbReference>
<feature type="domain" description="C2H2-type" evidence="7">
    <location>
        <begin position="440"/>
        <end position="468"/>
    </location>
</feature>
<feature type="domain" description="C2H2-type" evidence="7">
    <location>
        <begin position="215"/>
        <end position="237"/>
    </location>
</feature>
<evidence type="ECO:0000256" key="4">
    <source>
        <dbReference type="ARBA" id="ARBA00022833"/>
    </source>
</evidence>
<dbReference type="AlphaFoldDB" id="A0A8J4XZE0"/>
<dbReference type="PANTHER" id="PTHR16515:SF34">
    <property type="entry name" value="PR DOMAIN ZINC FINGER PROTEIN 15"/>
    <property type="match status" value="1"/>
</dbReference>
<feature type="domain" description="C2H2-type" evidence="7">
    <location>
        <begin position="412"/>
        <end position="439"/>
    </location>
</feature>
<feature type="domain" description="C2H2-type" evidence="7">
    <location>
        <begin position="149"/>
        <end position="172"/>
    </location>
</feature>
<dbReference type="InterPro" id="IPR050331">
    <property type="entry name" value="Zinc_finger"/>
</dbReference>
<dbReference type="OrthoDB" id="4748970at2759"/>
<dbReference type="PANTHER" id="PTHR16515">
    <property type="entry name" value="PR DOMAIN ZINC FINGER PROTEIN"/>
    <property type="match status" value="1"/>
</dbReference>
<dbReference type="FunFam" id="3.30.160.60:FF:000446">
    <property type="entry name" value="Zinc finger protein"/>
    <property type="match status" value="1"/>
</dbReference>
<evidence type="ECO:0000256" key="6">
    <source>
        <dbReference type="SAM" id="MobiDB-lite"/>
    </source>
</evidence>
<organism evidence="8 9">
    <name type="scientific">Chionoecetes opilio</name>
    <name type="common">Atlantic snow crab</name>
    <name type="synonym">Cancer opilio</name>
    <dbReference type="NCBI Taxonomy" id="41210"/>
    <lineage>
        <taxon>Eukaryota</taxon>
        <taxon>Metazoa</taxon>
        <taxon>Ecdysozoa</taxon>
        <taxon>Arthropoda</taxon>
        <taxon>Crustacea</taxon>
        <taxon>Multicrustacea</taxon>
        <taxon>Malacostraca</taxon>
        <taxon>Eumalacostraca</taxon>
        <taxon>Eucarida</taxon>
        <taxon>Decapoda</taxon>
        <taxon>Pleocyemata</taxon>
        <taxon>Brachyura</taxon>
        <taxon>Eubrachyura</taxon>
        <taxon>Majoidea</taxon>
        <taxon>Majidae</taxon>
        <taxon>Chionoecetes</taxon>
    </lineage>
</organism>
<feature type="domain" description="C2H2-type" evidence="7">
    <location>
        <begin position="272"/>
        <end position="300"/>
    </location>
</feature>
<dbReference type="EMBL" id="JACEEZ010018294">
    <property type="protein sequence ID" value="KAG0717043.1"/>
    <property type="molecule type" value="Genomic_DNA"/>
</dbReference>
<evidence type="ECO:0000256" key="1">
    <source>
        <dbReference type="ARBA" id="ARBA00022723"/>
    </source>
</evidence>
<feature type="domain" description="C2H2-type" evidence="7">
    <location>
        <begin position="244"/>
        <end position="271"/>
    </location>
</feature>
<dbReference type="InterPro" id="IPR036236">
    <property type="entry name" value="Znf_C2H2_sf"/>
</dbReference>
<dbReference type="Gene3D" id="3.30.160.60">
    <property type="entry name" value="Classic Zinc Finger"/>
    <property type="match status" value="10"/>
</dbReference>
<accession>A0A8J4XZE0</accession>
<dbReference type="Pfam" id="PF00096">
    <property type="entry name" value="zf-C2H2"/>
    <property type="match status" value="9"/>
</dbReference>
<dbReference type="GO" id="GO:0010468">
    <property type="term" value="P:regulation of gene expression"/>
    <property type="evidence" value="ECO:0007669"/>
    <property type="project" value="TreeGrafter"/>
</dbReference>
<keyword evidence="9" id="KW-1185">Reference proteome</keyword>
<dbReference type="InterPro" id="IPR013087">
    <property type="entry name" value="Znf_C2H2_type"/>
</dbReference>
<evidence type="ECO:0000259" key="7">
    <source>
        <dbReference type="PROSITE" id="PS50157"/>
    </source>
</evidence>
<dbReference type="Proteomes" id="UP000770661">
    <property type="component" value="Unassembled WGS sequence"/>
</dbReference>
<keyword evidence="1" id="KW-0479">Metal-binding</keyword>
<proteinExistence type="predicted"/>
<reference evidence="8" key="1">
    <citation type="submission" date="2020-07" db="EMBL/GenBank/DDBJ databases">
        <title>The High-quality genome of the commercially important snow crab, Chionoecetes opilio.</title>
        <authorList>
            <person name="Jeong J.-H."/>
            <person name="Ryu S."/>
        </authorList>
    </citation>
    <scope>NUCLEOTIDE SEQUENCE</scope>
    <source>
        <strain evidence="8">MADBK_172401_WGS</strain>
        <tissue evidence="8">Digestive gland</tissue>
    </source>
</reference>
<feature type="domain" description="C2H2-type" evidence="7">
    <location>
        <begin position="385"/>
        <end position="407"/>
    </location>
</feature>
<feature type="domain" description="C2H2-type" evidence="7">
    <location>
        <begin position="329"/>
        <end position="356"/>
    </location>
</feature>
<feature type="domain" description="C2H2-type" evidence="7">
    <location>
        <begin position="176"/>
        <end position="194"/>
    </location>
</feature>